<sequence length="134" mass="14871">MNNSFVRELLADHSRNPRHYGELSSPDLEWQTDNPQCVGPTHPEGDQVTLTATLSEDTPPVVETVRFTGRGCTLSQATASLLTERMIGESVADILEWDSETLEELVGMDLTPSRLKCAELALMAFRKAVETHEE</sequence>
<organism evidence="2 3">
    <name type="scientific">Natronorubrum aibiense</name>
    <dbReference type="NCBI Taxonomy" id="348826"/>
    <lineage>
        <taxon>Archaea</taxon>
        <taxon>Methanobacteriati</taxon>
        <taxon>Methanobacteriota</taxon>
        <taxon>Stenosarchaea group</taxon>
        <taxon>Halobacteria</taxon>
        <taxon>Halobacteriales</taxon>
        <taxon>Natrialbaceae</taxon>
        <taxon>Natronorubrum</taxon>
    </lineage>
</organism>
<dbReference type="GO" id="GO:0005506">
    <property type="term" value="F:iron ion binding"/>
    <property type="evidence" value="ECO:0007669"/>
    <property type="project" value="InterPro"/>
</dbReference>
<dbReference type="EMBL" id="CP045490">
    <property type="protein sequence ID" value="QFU84703.1"/>
    <property type="molecule type" value="Genomic_DNA"/>
</dbReference>
<evidence type="ECO:0000313" key="2">
    <source>
        <dbReference type="EMBL" id="QFU84703.1"/>
    </source>
</evidence>
<dbReference type="GO" id="GO:0051536">
    <property type="term" value="F:iron-sulfur cluster binding"/>
    <property type="evidence" value="ECO:0007669"/>
    <property type="project" value="InterPro"/>
</dbReference>
<keyword evidence="2" id="KW-0614">Plasmid</keyword>
<reference evidence="2 3" key="1">
    <citation type="journal article" date="2007" name="Int. J. Syst. Evol. Microbiol.">
        <title>Natronorubrum sulfidifaciens sp. nov., an extremely haloalkaliphilic archaeon isolated from Aiding salt lake in Xin-Jiang, China.</title>
        <authorList>
            <person name="Cui H.L."/>
            <person name="Tohty D."/>
            <person name="Liu H.C."/>
            <person name="Liu S.J."/>
            <person name="Oren A."/>
            <person name="Zhou P.J."/>
        </authorList>
    </citation>
    <scope>NUCLEOTIDE SEQUENCE [LARGE SCALE GENOMIC DNA]</scope>
    <source>
        <strain evidence="2 3">7-3</strain>
        <plasmid evidence="2">unnamed2</plasmid>
    </source>
</reference>
<geneLocation type="plasmid" evidence="2 3">
    <name>unnamed2</name>
</geneLocation>
<proteinExistence type="predicted"/>
<dbReference type="InterPro" id="IPR002871">
    <property type="entry name" value="NIF_FeS_clus_asmbl_NifU_N"/>
</dbReference>
<dbReference type="Pfam" id="PF01592">
    <property type="entry name" value="NifU_N"/>
    <property type="match status" value="1"/>
</dbReference>
<dbReference type="PANTHER" id="PTHR10093">
    <property type="entry name" value="IRON-SULFUR CLUSTER ASSEMBLY ENZYME NIFU HOMOLOG"/>
    <property type="match status" value="1"/>
</dbReference>
<dbReference type="Gene3D" id="3.90.1010.10">
    <property type="match status" value="1"/>
</dbReference>
<dbReference type="KEGG" id="nas:GCU68_19480"/>
<dbReference type="AlphaFoldDB" id="A0A5P9P999"/>
<accession>A0A5P9P999</accession>
<dbReference type="SUPFAM" id="SSF82649">
    <property type="entry name" value="SufE/NifU"/>
    <property type="match status" value="1"/>
</dbReference>
<keyword evidence="3" id="KW-1185">Reference proteome</keyword>
<feature type="domain" description="NIF system FeS cluster assembly NifU N-terminal" evidence="1">
    <location>
        <begin position="10"/>
        <end position="132"/>
    </location>
</feature>
<dbReference type="Proteomes" id="UP000326170">
    <property type="component" value="Plasmid unnamed2"/>
</dbReference>
<name>A0A5P9P999_9EURY</name>
<protein>
    <recommendedName>
        <fullName evidence="1">NIF system FeS cluster assembly NifU N-terminal domain-containing protein</fullName>
    </recommendedName>
</protein>
<gene>
    <name evidence="2" type="ORF">GCU68_19480</name>
</gene>
<dbReference type="RefSeq" id="WP_152944262.1">
    <property type="nucleotide sequence ID" value="NZ_CP045490.1"/>
</dbReference>
<evidence type="ECO:0000313" key="3">
    <source>
        <dbReference type="Proteomes" id="UP000326170"/>
    </source>
</evidence>
<evidence type="ECO:0000259" key="1">
    <source>
        <dbReference type="Pfam" id="PF01592"/>
    </source>
</evidence>
<dbReference type="OrthoDB" id="319865at2157"/>
<dbReference type="GO" id="GO:0016226">
    <property type="term" value="P:iron-sulfur cluster assembly"/>
    <property type="evidence" value="ECO:0007669"/>
    <property type="project" value="InterPro"/>
</dbReference>
<dbReference type="GeneID" id="42303242"/>
<dbReference type="CDD" id="cd06664">
    <property type="entry name" value="IscU_like"/>
    <property type="match status" value="1"/>
</dbReference>